<dbReference type="EMBL" id="MU853852">
    <property type="protein sequence ID" value="KAK3937536.1"/>
    <property type="molecule type" value="Genomic_DNA"/>
</dbReference>
<dbReference type="SUPFAM" id="SSF48452">
    <property type="entry name" value="TPR-like"/>
    <property type="match status" value="1"/>
</dbReference>
<dbReference type="GO" id="GO:0000184">
    <property type="term" value="P:nuclear-transcribed mRNA catabolic process, nonsense-mediated decay"/>
    <property type="evidence" value="ECO:0007669"/>
    <property type="project" value="TreeGrafter"/>
</dbReference>
<proteinExistence type="predicted"/>
<evidence type="ECO:0000313" key="3">
    <source>
        <dbReference type="Proteomes" id="UP001303473"/>
    </source>
</evidence>
<dbReference type="Proteomes" id="UP001303473">
    <property type="component" value="Unassembled WGS sequence"/>
</dbReference>
<dbReference type="AlphaFoldDB" id="A0AAN6S2K8"/>
<keyword evidence="3" id="KW-1185">Reference proteome</keyword>
<evidence type="ECO:0000256" key="1">
    <source>
        <dbReference type="SAM" id="MobiDB-lite"/>
    </source>
</evidence>
<dbReference type="PANTHER" id="PTHR15696">
    <property type="entry name" value="SMG-7 SUPPRESSOR WITH MORPHOLOGICAL EFFECT ON GENITALIA PROTEIN 7"/>
    <property type="match status" value="1"/>
</dbReference>
<reference evidence="3" key="1">
    <citation type="journal article" date="2023" name="Mol. Phylogenet. Evol.">
        <title>Genome-scale phylogeny and comparative genomics of the fungal order Sordariales.</title>
        <authorList>
            <person name="Hensen N."/>
            <person name="Bonometti L."/>
            <person name="Westerberg I."/>
            <person name="Brannstrom I.O."/>
            <person name="Guillou S."/>
            <person name="Cros-Aarteil S."/>
            <person name="Calhoun S."/>
            <person name="Haridas S."/>
            <person name="Kuo A."/>
            <person name="Mondo S."/>
            <person name="Pangilinan J."/>
            <person name="Riley R."/>
            <person name="LaButti K."/>
            <person name="Andreopoulos B."/>
            <person name="Lipzen A."/>
            <person name="Chen C."/>
            <person name="Yan M."/>
            <person name="Daum C."/>
            <person name="Ng V."/>
            <person name="Clum A."/>
            <person name="Steindorff A."/>
            <person name="Ohm R.A."/>
            <person name="Martin F."/>
            <person name="Silar P."/>
            <person name="Natvig D.O."/>
            <person name="Lalanne C."/>
            <person name="Gautier V."/>
            <person name="Ament-Velasquez S.L."/>
            <person name="Kruys A."/>
            <person name="Hutchinson M.I."/>
            <person name="Powell A.J."/>
            <person name="Barry K."/>
            <person name="Miller A.N."/>
            <person name="Grigoriev I.V."/>
            <person name="Debuchy R."/>
            <person name="Gladieux P."/>
            <person name="Hiltunen Thoren M."/>
            <person name="Johannesson H."/>
        </authorList>
    </citation>
    <scope>NUCLEOTIDE SEQUENCE [LARGE SCALE GENOMIC DNA]</scope>
    <source>
        <strain evidence="3">CBS 340.73</strain>
    </source>
</reference>
<gene>
    <name evidence="2" type="ORF">QBC46DRAFT_416052</name>
</gene>
<organism evidence="2 3">
    <name type="scientific">Diplogelasinospora grovesii</name>
    <dbReference type="NCBI Taxonomy" id="303347"/>
    <lineage>
        <taxon>Eukaryota</taxon>
        <taxon>Fungi</taxon>
        <taxon>Dikarya</taxon>
        <taxon>Ascomycota</taxon>
        <taxon>Pezizomycotina</taxon>
        <taxon>Sordariomycetes</taxon>
        <taxon>Sordariomycetidae</taxon>
        <taxon>Sordariales</taxon>
        <taxon>Diplogelasinosporaceae</taxon>
        <taxon>Diplogelasinospora</taxon>
    </lineage>
</organism>
<dbReference type="GO" id="GO:0070034">
    <property type="term" value="F:telomerase RNA binding"/>
    <property type="evidence" value="ECO:0007669"/>
    <property type="project" value="TreeGrafter"/>
</dbReference>
<dbReference type="PANTHER" id="PTHR15696:SF0">
    <property type="entry name" value="TELOMERASE-BINDING PROTEIN EST1A"/>
    <property type="match status" value="1"/>
</dbReference>
<dbReference type="Gene3D" id="1.25.40.10">
    <property type="entry name" value="Tetratricopeptide repeat domain"/>
    <property type="match status" value="1"/>
</dbReference>
<protein>
    <submittedName>
        <fullName evidence="2">EST/SMG-like protein 1</fullName>
    </submittedName>
</protein>
<name>A0AAN6S2K8_9PEZI</name>
<accession>A0AAN6S2K8</accession>
<dbReference type="GO" id="GO:0005697">
    <property type="term" value="C:telomerase holoenzyme complex"/>
    <property type="evidence" value="ECO:0007669"/>
    <property type="project" value="TreeGrafter"/>
</dbReference>
<evidence type="ECO:0000313" key="2">
    <source>
        <dbReference type="EMBL" id="KAK3937536.1"/>
    </source>
</evidence>
<comment type="caution">
    <text evidence="2">The sequence shown here is derived from an EMBL/GenBank/DDBJ whole genome shotgun (WGS) entry which is preliminary data.</text>
</comment>
<sequence>MTPGLNLPATAHSKRGSYKTRITTPLGATSGRMIDLLKQVGTGRISPKQLVKEVKVIYRSLIGIKAECVGQALIDLHQALLREYHNFFLALQHPSATPPLRGVAFNFLKILRHRLPHSFEHMLTFIYIAYSIIGLLLKTVPCLRDLARYRIAIEDECLRDRETWTTISKGWYKKARLYHHLAILARPSAIRQLFYYSKSLCVKDPFEAGRNIPPINLAFKPNMFSTTMAEFLGLLDSCISRAARDWLKPGHLIGIANCYAIIKYGFLRNPIWTAIKPQRDADAEDPPPAENKADTRTSQDLNNALELANKTHDVVLRRFSDPNVLSYFHVTLVFMNYLASRPDAMPHELAALMLNTLLSKYKTDNYSRIEGEIFPGLEEQPRPLPEDWALRGLVGWFSNDKLEEDERHVEISSHVEKRKERVLYLGCQIAAKRSGYLRYDSRVRRFSPQYYIDVNPAHISQADSSDLEELPDAPAAA</sequence>
<feature type="region of interest" description="Disordered" evidence="1">
    <location>
        <begin position="278"/>
        <end position="297"/>
    </location>
</feature>
<dbReference type="InterPro" id="IPR011990">
    <property type="entry name" value="TPR-like_helical_dom_sf"/>
</dbReference>
<dbReference type="InterPro" id="IPR045153">
    <property type="entry name" value="Est1/Ebs1-like"/>
</dbReference>
<dbReference type="GO" id="GO:0042162">
    <property type="term" value="F:telomeric DNA binding"/>
    <property type="evidence" value="ECO:0007669"/>
    <property type="project" value="TreeGrafter"/>
</dbReference>